<evidence type="ECO:0000313" key="8">
    <source>
        <dbReference type="EMBL" id="SLM90951.1"/>
    </source>
</evidence>
<keyword evidence="5 6" id="KW-0472">Membrane</keyword>
<organism evidence="8 9">
    <name type="scientific">Brachybacterium nesterenkovii</name>
    <dbReference type="NCBI Taxonomy" id="47847"/>
    <lineage>
        <taxon>Bacteria</taxon>
        <taxon>Bacillati</taxon>
        <taxon>Actinomycetota</taxon>
        <taxon>Actinomycetes</taxon>
        <taxon>Micrococcales</taxon>
        <taxon>Dermabacteraceae</taxon>
        <taxon>Brachybacterium</taxon>
    </lineage>
</organism>
<dbReference type="InterPro" id="IPR018076">
    <property type="entry name" value="T2SS_GspF_dom"/>
</dbReference>
<keyword evidence="4 6" id="KW-1133">Transmembrane helix</keyword>
<feature type="transmembrane region" description="Helical" evidence="6">
    <location>
        <begin position="116"/>
        <end position="136"/>
    </location>
</feature>
<gene>
    <name evidence="8" type="ORF">FM110_05885</name>
</gene>
<protein>
    <submittedName>
        <fullName evidence="8">Type II/IV secretion system protein TadC, associated with Flp pilus assembly</fullName>
    </submittedName>
</protein>
<sequence length="318" mass="33358">MTLEHPLLIGAALGLVLGLGLAMLLLDNPWTRRPDLAARVDPYLRRGQTSRLLGVPAPEDGARSRARALARVLAGPLADRTVGLLERLTGGHAQLERRLRLAGRRAGVEAFRVEQVVWGIGGGAVGLLSALGAVALRGASPLVGLAMVVLGVLGGVLARDWVLTQMIARRAARMAREFPTVADLLALAVAAGEGPVAAMERVARTSSGALPAEFAATVAEIRAGATVDQALISLGDRTPLDALGRFGEGMAVAIERGTPLADVLRAQAQDAREASRRDLMEIAGRREILMMMPVVFLVLPLVIVFAAFPGLAVLEISL</sequence>
<feature type="transmembrane region" description="Helical" evidence="6">
    <location>
        <begin position="142"/>
        <end position="163"/>
    </location>
</feature>
<name>A0A1X6WYG3_9MICO</name>
<evidence type="ECO:0000256" key="2">
    <source>
        <dbReference type="ARBA" id="ARBA00022475"/>
    </source>
</evidence>
<feature type="domain" description="Type II secretion system protein GspF" evidence="7">
    <location>
        <begin position="182"/>
        <end position="305"/>
    </location>
</feature>
<dbReference type="PANTHER" id="PTHR35007">
    <property type="entry name" value="INTEGRAL MEMBRANE PROTEIN-RELATED"/>
    <property type="match status" value="1"/>
</dbReference>
<evidence type="ECO:0000256" key="6">
    <source>
        <dbReference type="SAM" id="Phobius"/>
    </source>
</evidence>
<reference evidence="8 9" key="1">
    <citation type="submission" date="2017-02" db="EMBL/GenBank/DDBJ databases">
        <authorList>
            <person name="Peterson S.W."/>
        </authorList>
    </citation>
    <scope>NUCLEOTIDE SEQUENCE [LARGE SCALE GENOMIC DNA]</scope>
    <source>
        <strain evidence="8 9">CIP104813</strain>
    </source>
</reference>
<evidence type="ECO:0000256" key="3">
    <source>
        <dbReference type="ARBA" id="ARBA00022692"/>
    </source>
</evidence>
<proteinExistence type="predicted"/>
<dbReference type="PANTHER" id="PTHR35007:SF2">
    <property type="entry name" value="PILUS ASSEMBLE PROTEIN"/>
    <property type="match status" value="1"/>
</dbReference>
<dbReference type="AlphaFoldDB" id="A0A1X6WYG3"/>
<dbReference type="Proteomes" id="UP000195981">
    <property type="component" value="Unassembled WGS sequence"/>
</dbReference>
<dbReference type="RefSeq" id="WP_087103560.1">
    <property type="nucleotide sequence ID" value="NZ_FWFG01000052.1"/>
</dbReference>
<evidence type="ECO:0000259" key="7">
    <source>
        <dbReference type="Pfam" id="PF00482"/>
    </source>
</evidence>
<dbReference type="OrthoDB" id="5185234at2"/>
<evidence type="ECO:0000256" key="5">
    <source>
        <dbReference type="ARBA" id="ARBA00023136"/>
    </source>
</evidence>
<keyword evidence="2" id="KW-1003">Cell membrane</keyword>
<keyword evidence="3 6" id="KW-0812">Transmembrane</keyword>
<feature type="transmembrane region" description="Helical" evidence="6">
    <location>
        <begin position="288"/>
        <end position="308"/>
    </location>
</feature>
<keyword evidence="9" id="KW-1185">Reference proteome</keyword>
<evidence type="ECO:0000313" key="9">
    <source>
        <dbReference type="Proteomes" id="UP000195981"/>
    </source>
</evidence>
<evidence type="ECO:0000256" key="4">
    <source>
        <dbReference type="ARBA" id="ARBA00022989"/>
    </source>
</evidence>
<dbReference type="EMBL" id="FWFG01000052">
    <property type="protein sequence ID" value="SLM90951.1"/>
    <property type="molecule type" value="Genomic_DNA"/>
</dbReference>
<comment type="subcellular location">
    <subcellularLocation>
        <location evidence="1">Cell membrane</location>
        <topology evidence="1">Multi-pass membrane protein</topology>
    </subcellularLocation>
</comment>
<dbReference type="Pfam" id="PF00482">
    <property type="entry name" value="T2SSF"/>
    <property type="match status" value="1"/>
</dbReference>
<evidence type="ECO:0000256" key="1">
    <source>
        <dbReference type="ARBA" id="ARBA00004651"/>
    </source>
</evidence>
<accession>A0A1X6WYG3</accession>
<feature type="transmembrane region" description="Helical" evidence="6">
    <location>
        <begin position="6"/>
        <end position="26"/>
    </location>
</feature>
<dbReference type="GO" id="GO:0005886">
    <property type="term" value="C:plasma membrane"/>
    <property type="evidence" value="ECO:0007669"/>
    <property type="project" value="UniProtKB-SubCell"/>
</dbReference>